<dbReference type="SMART" id="SM00697">
    <property type="entry name" value="DM8"/>
    <property type="match status" value="2"/>
</dbReference>
<dbReference type="EnsemblMetazoa" id="MDOA008180-RA">
    <property type="protein sequence ID" value="MDOA008180-PA"/>
    <property type="gene ID" value="MDOA008180"/>
</dbReference>
<keyword evidence="1" id="KW-0732">Signal</keyword>
<dbReference type="Gene3D" id="2.70.220.10">
    <property type="entry name" value="Ganglioside GM2 activator"/>
    <property type="match status" value="2"/>
</dbReference>
<gene>
    <name evidence="2" type="primary">101892408</name>
</gene>
<dbReference type="PANTHER" id="PTHR20898:SF0">
    <property type="entry name" value="DAEDALUS ON 3-RELATED"/>
    <property type="match status" value="1"/>
</dbReference>
<evidence type="ECO:0000256" key="1">
    <source>
        <dbReference type="ARBA" id="ARBA00022729"/>
    </source>
</evidence>
<dbReference type="eggNOG" id="ENOG502TF8T">
    <property type="taxonomic scope" value="Eukaryota"/>
</dbReference>
<organism evidence="2">
    <name type="scientific">Musca domestica</name>
    <name type="common">House fly</name>
    <dbReference type="NCBI Taxonomy" id="7370"/>
    <lineage>
        <taxon>Eukaryota</taxon>
        <taxon>Metazoa</taxon>
        <taxon>Ecdysozoa</taxon>
        <taxon>Arthropoda</taxon>
        <taxon>Hexapoda</taxon>
        <taxon>Insecta</taxon>
        <taxon>Pterygota</taxon>
        <taxon>Neoptera</taxon>
        <taxon>Endopterygota</taxon>
        <taxon>Diptera</taxon>
        <taxon>Brachycera</taxon>
        <taxon>Muscomorpha</taxon>
        <taxon>Muscoidea</taxon>
        <taxon>Muscidae</taxon>
        <taxon>Musca</taxon>
    </lineage>
</organism>
<dbReference type="Pfam" id="PF06477">
    <property type="entry name" value="DUF1091"/>
    <property type="match status" value="2"/>
</dbReference>
<dbReference type="InterPro" id="IPR036846">
    <property type="entry name" value="GM2-AP_sf"/>
</dbReference>
<name>A0A1I8MT45_MUSDO</name>
<proteinExistence type="predicted"/>
<dbReference type="InterPro" id="IPR010512">
    <property type="entry name" value="DUF1091"/>
</dbReference>
<evidence type="ECO:0000313" key="2">
    <source>
        <dbReference type="EnsemblMetazoa" id="MDOA008180-PA"/>
    </source>
</evidence>
<reference evidence="2" key="1">
    <citation type="submission" date="2020-05" db="UniProtKB">
        <authorList>
            <consortium name="EnsemblMetazoa"/>
        </authorList>
    </citation>
    <scope>IDENTIFICATION</scope>
    <source>
        <strain evidence="2">Aabys</strain>
    </source>
</reference>
<dbReference type="PANTHER" id="PTHR20898">
    <property type="entry name" value="DAEDALUS ON 3-RELATED-RELATED"/>
    <property type="match status" value="1"/>
</dbReference>
<dbReference type="VEuPathDB" id="VectorBase:MDOMA2_012119"/>
<accession>A0A1I8MT45</accession>
<dbReference type="VEuPathDB" id="VectorBase:MDOA008180"/>
<protein>
    <submittedName>
        <fullName evidence="2">Uncharacterized protein</fullName>
    </submittedName>
</protein>
<dbReference type="AlphaFoldDB" id="A0A1I8MT45"/>
<sequence>MLSDMSKDSIISVWYKTFLKNGNFMENCPIAKGHYYIRNLRLDSNSIPVFLRSGEYQIASLDYYGKRRPMNYTKIEVSFNDKYLNNLTAWLHKGMLNIDIDIGRVLEYGLRGTIAIQMKMPSSKKYQRLFAFEYDVCKMLSDMSKDSIISVWYKTFLKNGNFMENCPIAKGHYYIRNLRLDSNSIPVFLRSREYQIASLDYYGKRKTKSFEHVMRFGIGIRIY</sequence>